<accession>W1ILR4</accession>
<dbReference type="EMBL" id="CBXE010000017">
    <property type="protein sequence ID" value="CDL79422.1"/>
    <property type="molecule type" value="Genomic_DNA"/>
</dbReference>
<organism evidence="1 2">
    <name type="scientific">Xenorhabdus cabanillasii JM26</name>
    <dbReference type="NCBI Taxonomy" id="1427517"/>
    <lineage>
        <taxon>Bacteria</taxon>
        <taxon>Pseudomonadati</taxon>
        <taxon>Pseudomonadota</taxon>
        <taxon>Gammaproteobacteria</taxon>
        <taxon>Enterobacterales</taxon>
        <taxon>Morganellaceae</taxon>
        <taxon>Xenorhabdus</taxon>
    </lineage>
</organism>
<sequence length="56" mass="6479">MRGLKIYCPECDGQATIKKIKTEGLNNISEIYCCCNDVECGYTRFNHEFFTFDTSQ</sequence>
<dbReference type="AlphaFoldDB" id="W1ILR4"/>
<reference evidence="1 2" key="1">
    <citation type="submission" date="2013-11" db="EMBL/GenBank/DDBJ databases">
        <title>Draft genome sequence and annotation of the entomopathogenic bacterium, Xenorhabdus cabanillasi strain JM26.</title>
        <authorList>
            <person name="Gualtieri M."/>
            <person name="Ogier J.C."/>
            <person name="Pages S."/>
            <person name="Givaudan A."/>
            <person name="Gaudriault S."/>
        </authorList>
    </citation>
    <scope>NUCLEOTIDE SEQUENCE [LARGE SCALE GENOMIC DNA]</scope>
    <source>
        <strain evidence="1 2">JM26</strain>
    </source>
</reference>
<dbReference type="OrthoDB" id="6895359at2"/>
<comment type="caution">
    <text evidence="1">The sequence shown here is derived from an EMBL/GenBank/DDBJ whole genome shotgun (WGS) entry which is preliminary data.</text>
</comment>
<evidence type="ECO:0000313" key="1">
    <source>
        <dbReference type="EMBL" id="CDL79422.1"/>
    </source>
</evidence>
<protein>
    <submittedName>
        <fullName evidence="1">Uncharacterized protein</fullName>
    </submittedName>
</protein>
<gene>
    <name evidence="1" type="ORF">XCR1_1130010</name>
</gene>
<evidence type="ECO:0000313" key="2">
    <source>
        <dbReference type="Proteomes" id="UP000019197"/>
    </source>
</evidence>
<proteinExistence type="predicted"/>
<dbReference type="Proteomes" id="UP000019197">
    <property type="component" value="Unassembled WGS sequence"/>
</dbReference>
<name>W1ILR4_9GAMM</name>